<evidence type="ECO:0000313" key="2">
    <source>
        <dbReference type="Proteomes" id="UP000304214"/>
    </source>
</evidence>
<reference evidence="1 2" key="1">
    <citation type="submission" date="2019-03" db="EMBL/GenBank/DDBJ databases">
        <title>Genomic and seasonal variations among aquatic phages infecting the Baltic Sea Gammaproteobacteria Rheinheimera sp. bal341.</title>
        <authorList>
            <person name="Nilsson E."/>
            <person name="Li K."/>
            <person name="Fridlund J."/>
            <person name="Sulcius S."/>
            <person name="Bunse C."/>
            <person name="Karlsson C.M.G."/>
            <person name="Lindh M."/>
            <person name="Lundin D."/>
            <person name="Pinhassi J."/>
            <person name="Holmfeldt K."/>
        </authorList>
    </citation>
    <scope>NUCLEOTIDE SEQUENCE [LARGE SCALE GENOMIC DNA]</scope>
</reference>
<proteinExistence type="predicted"/>
<evidence type="ECO:0000313" key="1">
    <source>
        <dbReference type="EMBL" id="QCQ57963.1"/>
    </source>
</evidence>
<dbReference type="EMBL" id="MK719701">
    <property type="protein sequence ID" value="QCQ57963.1"/>
    <property type="molecule type" value="Genomic_DNA"/>
</dbReference>
<gene>
    <name evidence="1" type="ORF">Barba1A_gp112</name>
</gene>
<protein>
    <submittedName>
        <fullName evidence="1">Uncharacterized protein</fullName>
    </submittedName>
</protein>
<organism evidence="1 2">
    <name type="scientific">Rheinheimera phage vB_RspM_Barba1A</name>
    <dbReference type="NCBI Taxonomy" id="2565659"/>
    <lineage>
        <taxon>Viruses</taxon>
        <taxon>Duplodnaviria</taxon>
        <taxon>Heunggongvirae</taxon>
        <taxon>Uroviricota</taxon>
        <taxon>Caudoviricetes</taxon>
        <taxon>Barbavirus</taxon>
        <taxon>Barbavirus barba18A</taxon>
    </lineage>
</organism>
<accession>A0A4P8MVV1</accession>
<sequence length="401" mass="44891">MSDKFIRNYILTIGKALSFFQDEVRQEAVANVSESKIRGFSLKDRINYENTFTNKIFLADKFDVNSFDGVEITDLHITFHIEDGEGKNPSHISIYNLSDEAVKLLEQSGKNKATVQLRCGYITDKELPIVFLGEVDNIIESYEGPTRITKLLVRAGSTNIQNAYSVRAYKRGTTVEQIIKDLISDMKLPYGTVYLPRVGENSLAINKNFYAYGKTEDILKAICDNYNLIYSVARTAIVNVVPRKQEDDTSNTQYNPRRQVVGSDAGYAANIGNQAKSREELLKQSVDAFDNYLPERKGYKINRQVAFTVTSDDGTLIGSPTIENGTEARLEGEAGGAERIRFKTLMNAQLQVGKLVAIDSPLVKGVYKIEKLIFIGQFEGTDWYTEAVATLDGSWKVEKSS</sequence>
<dbReference type="Proteomes" id="UP000304214">
    <property type="component" value="Segment"/>
</dbReference>
<name>A0A4P8MVV1_9CAUD</name>